<evidence type="ECO:0000313" key="2">
    <source>
        <dbReference type="EMBL" id="EGC29302.1"/>
    </source>
</evidence>
<dbReference type="PANTHER" id="PTHR38743:SF2">
    <property type="entry name" value="DUF2185 DOMAIN-CONTAINING PROTEIN"/>
    <property type="match status" value="1"/>
</dbReference>
<dbReference type="KEGG" id="dpp:DICPUDRAFT_99877"/>
<protein>
    <recommendedName>
        <fullName evidence="1">Immunity protein Imm33 domain-containing protein</fullName>
    </recommendedName>
</protein>
<dbReference type="RefSeq" id="XP_003294170.1">
    <property type="nucleotide sequence ID" value="XM_003294122.1"/>
</dbReference>
<evidence type="ECO:0000313" key="3">
    <source>
        <dbReference type="Proteomes" id="UP000001064"/>
    </source>
</evidence>
<dbReference type="Pfam" id="PF09951">
    <property type="entry name" value="Imm33"/>
    <property type="match status" value="1"/>
</dbReference>
<organism evidence="2 3">
    <name type="scientific">Dictyostelium purpureum</name>
    <name type="common">Slime mold</name>
    <dbReference type="NCBI Taxonomy" id="5786"/>
    <lineage>
        <taxon>Eukaryota</taxon>
        <taxon>Amoebozoa</taxon>
        <taxon>Evosea</taxon>
        <taxon>Eumycetozoa</taxon>
        <taxon>Dictyostelia</taxon>
        <taxon>Dictyosteliales</taxon>
        <taxon>Dictyosteliaceae</taxon>
        <taxon>Dictyostelium</taxon>
    </lineage>
</organism>
<reference evidence="3" key="1">
    <citation type="journal article" date="2011" name="Genome Biol.">
        <title>Comparative genomics of the social amoebae Dictyostelium discoideum and Dictyostelium purpureum.</title>
        <authorList>
            <consortium name="US DOE Joint Genome Institute (JGI-PGF)"/>
            <person name="Sucgang R."/>
            <person name="Kuo A."/>
            <person name="Tian X."/>
            <person name="Salerno W."/>
            <person name="Parikh A."/>
            <person name="Feasley C.L."/>
            <person name="Dalin E."/>
            <person name="Tu H."/>
            <person name="Huang E."/>
            <person name="Barry K."/>
            <person name="Lindquist E."/>
            <person name="Shapiro H."/>
            <person name="Bruce D."/>
            <person name="Schmutz J."/>
            <person name="Salamov A."/>
            <person name="Fey P."/>
            <person name="Gaudet P."/>
            <person name="Anjard C."/>
            <person name="Babu M.M."/>
            <person name="Basu S."/>
            <person name="Bushmanova Y."/>
            <person name="van der Wel H."/>
            <person name="Katoh-Kurasawa M."/>
            <person name="Dinh C."/>
            <person name="Coutinho P.M."/>
            <person name="Saito T."/>
            <person name="Elias M."/>
            <person name="Schaap P."/>
            <person name="Kay R.R."/>
            <person name="Henrissat B."/>
            <person name="Eichinger L."/>
            <person name="Rivero F."/>
            <person name="Putnam N.H."/>
            <person name="West C.M."/>
            <person name="Loomis W.F."/>
            <person name="Chisholm R.L."/>
            <person name="Shaulsky G."/>
            <person name="Strassmann J.E."/>
            <person name="Queller D.C."/>
            <person name="Kuspa A."/>
            <person name="Grigoriev I.V."/>
        </authorList>
    </citation>
    <scope>NUCLEOTIDE SEQUENCE [LARGE SCALE GENOMIC DNA]</scope>
    <source>
        <strain evidence="3">QSDP1</strain>
    </source>
</reference>
<evidence type="ECO:0000259" key="1">
    <source>
        <dbReference type="Pfam" id="PF09951"/>
    </source>
</evidence>
<proteinExistence type="predicted"/>
<dbReference type="PANTHER" id="PTHR38743">
    <property type="entry name" value="SIMILAR TO GLYOXYLASE I FAMILY PROTEIN"/>
    <property type="match status" value="1"/>
</dbReference>
<dbReference type="AlphaFoldDB" id="F1A3C9"/>
<name>F1A3C9_DICPU</name>
<feature type="domain" description="Immunity protein Imm33" evidence="1">
    <location>
        <begin position="129"/>
        <end position="216"/>
    </location>
</feature>
<accession>F1A3C9</accession>
<dbReference type="EMBL" id="GL871452">
    <property type="protein sequence ID" value="EGC29302.1"/>
    <property type="molecule type" value="Genomic_DNA"/>
</dbReference>
<dbReference type="Proteomes" id="UP000001064">
    <property type="component" value="Unassembled WGS sequence"/>
</dbReference>
<dbReference type="InParanoid" id="F1A3C9"/>
<sequence>MVNAVEYIIENALEKAENYKYTFSIPSRQQILNLEKGDVVKLMFTENQDTERMWLSIEEIRKGENDQSPINFTGKLDNQPYNIKSISLGSRIDFKDYHIIAIYDKPNEFVHPSLAHLPARIMAMTGKLCYVSKEYFNNEDKTLGYIYRENPVSSSDSGWRFTSGDEPDGYMQIKRNTQPVRITAILNRDDSFVGLLNSPINSHFVFDSEEKQWLELEDA</sequence>
<dbReference type="VEuPathDB" id="AmoebaDB:DICPUDRAFT_99877"/>
<dbReference type="GeneID" id="10506174"/>
<keyword evidence="3" id="KW-1185">Reference proteome</keyword>
<dbReference type="OrthoDB" id="18546at2759"/>
<gene>
    <name evidence="2" type="ORF">DICPUDRAFT_99877</name>
</gene>
<dbReference type="InterPro" id="IPR018689">
    <property type="entry name" value="Imm33_dom"/>
</dbReference>